<keyword evidence="4" id="KW-1185">Reference proteome</keyword>
<reference evidence="3 4" key="1">
    <citation type="journal article" date="2024" name="bioRxiv">
        <title>A reference genome for Trichogramma kaykai: A tiny desert-dwelling parasitoid wasp with competing sex-ratio distorters.</title>
        <authorList>
            <person name="Culotta J."/>
            <person name="Lindsey A.R."/>
        </authorList>
    </citation>
    <scope>NUCLEOTIDE SEQUENCE [LARGE SCALE GENOMIC DNA]</scope>
    <source>
        <strain evidence="3 4">KSX58</strain>
    </source>
</reference>
<dbReference type="PROSITE" id="PS50005">
    <property type="entry name" value="TPR"/>
    <property type="match status" value="1"/>
</dbReference>
<dbReference type="Gene3D" id="1.25.40.10">
    <property type="entry name" value="Tetratricopeptide repeat domain"/>
    <property type="match status" value="2"/>
</dbReference>
<feature type="coiled-coil region" evidence="2">
    <location>
        <begin position="419"/>
        <end position="446"/>
    </location>
</feature>
<dbReference type="EMBL" id="JBJJXI010000019">
    <property type="protein sequence ID" value="KAL3406436.1"/>
    <property type="molecule type" value="Genomic_DNA"/>
</dbReference>
<dbReference type="InterPro" id="IPR011990">
    <property type="entry name" value="TPR-like_helical_dom_sf"/>
</dbReference>
<evidence type="ECO:0000313" key="3">
    <source>
        <dbReference type="EMBL" id="KAL3406436.1"/>
    </source>
</evidence>
<protein>
    <recommendedName>
        <fullName evidence="5">Tetratricopeptide repeat protein 17</fullName>
    </recommendedName>
</protein>
<feature type="repeat" description="TPR" evidence="1">
    <location>
        <begin position="277"/>
        <end position="310"/>
    </location>
</feature>
<evidence type="ECO:0000256" key="1">
    <source>
        <dbReference type="PROSITE-ProRule" id="PRU00339"/>
    </source>
</evidence>
<dbReference type="PANTHER" id="PTHR16091">
    <property type="entry name" value="TTC17 PROTEIN"/>
    <property type="match status" value="1"/>
</dbReference>
<organism evidence="3 4">
    <name type="scientific">Trichogramma kaykai</name>
    <dbReference type="NCBI Taxonomy" id="54128"/>
    <lineage>
        <taxon>Eukaryota</taxon>
        <taxon>Metazoa</taxon>
        <taxon>Ecdysozoa</taxon>
        <taxon>Arthropoda</taxon>
        <taxon>Hexapoda</taxon>
        <taxon>Insecta</taxon>
        <taxon>Pterygota</taxon>
        <taxon>Neoptera</taxon>
        <taxon>Endopterygota</taxon>
        <taxon>Hymenoptera</taxon>
        <taxon>Apocrita</taxon>
        <taxon>Proctotrupomorpha</taxon>
        <taxon>Chalcidoidea</taxon>
        <taxon>Trichogrammatidae</taxon>
        <taxon>Trichogramma</taxon>
    </lineage>
</organism>
<dbReference type="Pfam" id="PF00515">
    <property type="entry name" value="TPR_1"/>
    <property type="match status" value="1"/>
</dbReference>
<dbReference type="PANTHER" id="PTHR16091:SF1">
    <property type="entry name" value="TETRATRICOPEPTIDE REPEAT PROTEIN 17"/>
    <property type="match status" value="1"/>
</dbReference>
<dbReference type="InterPro" id="IPR052630">
    <property type="entry name" value="TTC17"/>
</dbReference>
<keyword evidence="2" id="KW-0175">Coiled coil</keyword>
<sequence>MQFSILLMVFFENIINVPGSSHWVVTDDGLIRSMGISKFQRNRESYDLITFLDQANKQDSVNELLRTMKERKAMIHKLFRGLHSASEVENGLHKTDHDCKMTEKYDVDLDMHQSIVMDGGFRDGIKSEDFGLEEMPMDRKTMDPNCTETFPLNFHMLTFEHLQGMRDRRELTQKPEKSLMKYIPPFMELEDLGSKIAHGLKQNKTSWLHLNLASIYWRIKGDAYNAIECARRAVVKAPRLYRDIPLLSVGGILHATNYSTDAVTVLNTAIDYKPTESLHHLALANVYAHLGEYNKSIECYDNALKLNPRLDVARGAKHQIRCNLKLENLLSALHQQLLDILAELRAYHSEQTELLSFQEKILWEDLKQMPFLTTPEGILDDEFDSLLSTRGQSCMQRGEDQSILSCDVVSERQVFAQKLQMDLQVLKNFENRAKEIRERMTKSKTSEDIYEHLIQLPDYSKVSSVFMDPTDRPKYHNLEIKRSVHEFEQTNWPKNSLCENMMPFIDVKQYIPVYLPPENKGFVTYLFVNELIGMNSVKEHPLPWYPPICKGSKPFNSKYIPAELIKATMGYNNLPDSSLAPHLTALVENSELSEIGQRILSATNSKVAAPWVLSMLASLYWRIVGKPRNALDCLQLALDTVPDKFKDVPLVSVASISHKFSLIDNALSATQEAYKTNPVEPMTNFMYGTLLHLKGNYSGAIYHLKQTLRVEPDAMDGRALTILQTIACQQRLIQIKTGSKNDDTATWCIGITDLPDKFETHHTRLDESILCDNDGRNCKHVQCFAVQIDPDTLLPDV</sequence>
<evidence type="ECO:0000256" key="2">
    <source>
        <dbReference type="SAM" id="Coils"/>
    </source>
</evidence>
<comment type="caution">
    <text evidence="3">The sequence shown here is derived from an EMBL/GenBank/DDBJ whole genome shotgun (WGS) entry which is preliminary data.</text>
</comment>
<dbReference type="InterPro" id="IPR019734">
    <property type="entry name" value="TPR_rpt"/>
</dbReference>
<dbReference type="SMART" id="SM00028">
    <property type="entry name" value="TPR"/>
    <property type="match status" value="4"/>
</dbReference>
<keyword evidence="1" id="KW-0802">TPR repeat</keyword>
<dbReference type="PROSITE" id="PS50293">
    <property type="entry name" value="TPR_REGION"/>
    <property type="match status" value="1"/>
</dbReference>
<proteinExistence type="predicted"/>
<dbReference type="Proteomes" id="UP001627154">
    <property type="component" value="Unassembled WGS sequence"/>
</dbReference>
<gene>
    <name evidence="3" type="ORF">TKK_001757</name>
</gene>
<dbReference type="AlphaFoldDB" id="A0ABD2XNV1"/>
<evidence type="ECO:0000313" key="4">
    <source>
        <dbReference type="Proteomes" id="UP001627154"/>
    </source>
</evidence>
<dbReference type="SUPFAM" id="SSF48452">
    <property type="entry name" value="TPR-like"/>
    <property type="match status" value="1"/>
</dbReference>
<evidence type="ECO:0008006" key="5">
    <source>
        <dbReference type="Google" id="ProtNLM"/>
    </source>
</evidence>
<accession>A0ABD2XNV1</accession>
<name>A0ABD2XNV1_9HYME</name>